<dbReference type="Proteomes" id="UP001055879">
    <property type="component" value="Linkage Group LG15"/>
</dbReference>
<organism evidence="1 2">
    <name type="scientific">Arctium lappa</name>
    <name type="common">Greater burdock</name>
    <name type="synonym">Lappa major</name>
    <dbReference type="NCBI Taxonomy" id="4217"/>
    <lineage>
        <taxon>Eukaryota</taxon>
        <taxon>Viridiplantae</taxon>
        <taxon>Streptophyta</taxon>
        <taxon>Embryophyta</taxon>
        <taxon>Tracheophyta</taxon>
        <taxon>Spermatophyta</taxon>
        <taxon>Magnoliopsida</taxon>
        <taxon>eudicotyledons</taxon>
        <taxon>Gunneridae</taxon>
        <taxon>Pentapetalae</taxon>
        <taxon>asterids</taxon>
        <taxon>campanulids</taxon>
        <taxon>Asterales</taxon>
        <taxon>Asteraceae</taxon>
        <taxon>Carduoideae</taxon>
        <taxon>Cardueae</taxon>
        <taxon>Arctiinae</taxon>
        <taxon>Arctium</taxon>
    </lineage>
</organism>
<accession>A0ACB8XS55</accession>
<keyword evidence="2" id="KW-1185">Reference proteome</keyword>
<evidence type="ECO:0000313" key="1">
    <source>
        <dbReference type="EMBL" id="KAI3673006.1"/>
    </source>
</evidence>
<comment type="caution">
    <text evidence="1">The sequence shown here is derived from an EMBL/GenBank/DDBJ whole genome shotgun (WGS) entry which is preliminary data.</text>
</comment>
<name>A0ACB8XS55_ARCLA</name>
<gene>
    <name evidence="1" type="ORF">L6452_39113</name>
</gene>
<dbReference type="EMBL" id="CM042061">
    <property type="protein sequence ID" value="KAI3673006.1"/>
    <property type="molecule type" value="Genomic_DNA"/>
</dbReference>
<proteinExistence type="predicted"/>
<protein>
    <submittedName>
        <fullName evidence="1">Uncharacterized protein</fullName>
    </submittedName>
</protein>
<evidence type="ECO:0000313" key="2">
    <source>
        <dbReference type="Proteomes" id="UP001055879"/>
    </source>
</evidence>
<reference evidence="2" key="1">
    <citation type="journal article" date="2022" name="Mol. Ecol. Resour.">
        <title>The genomes of chicory, endive, great burdock and yacon provide insights into Asteraceae palaeo-polyploidization history and plant inulin production.</title>
        <authorList>
            <person name="Fan W."/>
            <person name="Wang S."/>
            <person name="Wang H."/>
            <person name="Wang A."/>
            <person name="Jiang F."/>
            <person name="Liu H."/>
            <person name="Zhao H."/>
            <person name="Xu D."/>
            <person name="Zhang Y."/>
        </authorList>
    </citation>
    <scope>NUCLEOTIDE SEQUENCE [LARGE SCALE GENOMIC DNA]</scope>
    <source>
        <strain evidence="2">cv. Niubang</strain>
    </source>
</reference>
<sequence>MGWRRRGRVWGLSFRERVVLRRASPENQVRKKKGSKQAEGKERKESEAPELVPLSSPGKRGASDGTIEGRNETFTASDSLLNLGGGDQQTHVNCMTAGRKIEEILQSSVFENAEKMANQKGEANSLGEEVGSSNGPYHMAGPSPIKSFGESKMELVSSLKMELKGSAQLKTICL</sequence>
<reference evidence="1 2" key="2">
    <citation type="journal article" date="2022" name="Mol. Ecol. Resour.">
        <title>The genomes of chicory, endive, great burdock and yacon provide insights into Asteraceae paleo-polyploidization history and plant inulin production.</title>
        <authorList>
            <person name="Fan W."/>
            <person name="Wang S."/>
            <person name="Wang H."/>
            <person name="Wang A."/>
            <person name="Jiang F."/>
            <person name="Liu H."/>
            <person name="Zhao H."/>
            <person name="Xu D."/>
            <person name="Zhang Y."/>
        </authorList>
    </citation>
    <scope>NUCLEOTIDE SEQUENCE [LARGE SCALE GENOMIC DNA]</scope>
    <source>
        <strain evidence="2">cv. Niubang</strain>
    </source>
</reference>